<dbReference type="InterPro" id="IPR036388">
    <property type="entry name" value="WH-like_DNA-bd_sf"/>
</dbReference>
<dbReference type="EMBL" id="JBBBZM010000032">
    <property type="protein sequence ID" value="KAL0637643.1"/>
    <property type="molecule type" value="Genomic_DNA"/>
</dbReference>
<evidence type="ECO:0000256" key="8">
    <source>
        <dbReference type="ARBA" id="ARBA00025127"/>
    </source>
</evidence>
<dbReference type="InterPro" id="IPR055207">
    <property type="entry name" value="POLR3C_WHD"/>
</dbReference>
<evidence type="ECO:0000256" key="5">
    <source>
        <dbReference type="ARBA" id="ARBA00022478"/>
    </source>
</evidence>
<comment type="similarity">
    <text evidence="2 9">Belongs to the RNA polymerase beta chain family.</text>
</comment>
<reference evidence="14 15" key="1">
    <citation type="submission" date="2024-02" db="EMBL/GenBank/DDBJ databases">
        <title>Discinaceae phylogenomics.</title>
        <authorList>
            <person name="Dirks A.C."/>
            <person name="James T.Y."/>
        </authorList>
    </citation>
    <scope>NUCLEOTIDE SEQUENCE [LARGE SCALE GENOMIC DNA]</scope>
    <source>
        <strain evidence="14 15">ACD0624</strain>
    </source>
</reference>
<evidence type="ECO:0000313" key="14">
    <source>
        <dbReference type="EMBL" id="KAL0637643.1"/>
    </source>
</evidence>
<dbReference type="SUPFAM" id="SSF46785">
    <property type="entry name" value="Winged helix' DNA-binding domain"/>
    <property type="match status" value="1"/>
</dbReference>
<comment type="subunit">
    <text evidence="3 9">Component of the RNA polymerase III (Pol III) complex consisting of 17 subunits.</text>
</comment>
<comment type="function">
    <text evidence="8 9">DNA-dependent RNA polymerase catalyzes the transcription of DNA into RNA using the four ribonucleoside triphosphates as substrates. Specific core component of RNA polymerase III which synthesizes small RNAs, such as 5S rRNA and tRNAs.</text>
</comment>
<evidence type="ECO:0000256" key="10">
    <source>
        <dbReference type="SAM" id="MobiDB-lite"/>
    </source>
</evidence>
<comment type="subcellular location">
    <subcellularLocation>
        <location evidence="1 9">Nucleus</location>
    </subcellularLocation>
</comment>
<keyword evidence="5 9" id="KW-0240">DNA-directed RNA polymerase</keyword>
<proteinExistence type="inferred from homology"/>
<dbReference type="PANTHER" id="PTHR12949:SF0">
    <property type="entry name" value="DNA-DIRECTED RNA POLYMERASE III SUBUNIT RPC3"/>
    <property type="match status" value="1"/>
</dbReference>
<organism evidence="14 15">
    <name type="scientific">Discina gigas</name>
    <dbReference type="NCBI Taxonomy" id="1032678"/>
    <lineage>
        <taxon>Eukaryota</taxon>
        <taxon>Fungi</taxon>
        <taxon>Dikarya</taxon>
        <taxon>Ascomycota</taxon>
        <taxon>Pezizomycotina</taxon>
        <taxon>Pezizomycetes</taxon>
        <taxon>Pezizales</taxon>
        <taxon>Discinaceae</taxon>
        <taxon>Discina</taxon>
    </lineage>
</organism>
<dbReference type="Proteomes" id="UP001447188">
    <property type="component" value="Unassembled WGS sequence"/>
</dbReference>
<evidence type="ECO:0000259" key="11">
    <source>
        <dbReference type="Pfam" id="PF05645"/>
    </source>
</evidence>
<evidence type="ECO:0000256" key="2">
    <source>
        <dbReference type="ARBA" id="ARBA00006835"/>
    </source>
</evidence>
<evidence type="ECO:0000256" key="6">
    <source>
        <dbReference type="ARBA" id="ARBA00023163"/>
    </source>
</evidence>
<keyword evidence="6 9" id="KW-0804">Transcription</keyword>
<gene>
    <name evidence="14" type="primary">RPC82</name>
    <name evidence="14" type="ORF">Q9L58_003367</name>
</gene>
<dbReference type="InterPro" id="IPR039748">
    <property type="entry name" value="RPC3"/>
</dbReference>
<dbReference type="InterPro" id="IPR013197">
    <property type="entry name" value="RNA_pol_III_RPC82-rel_HTH"/>
</dbReference>
<dbReference type="Pfam" id="PF08221">
    <property type="entry name" value="HTH_9"/>
    <property type="match status" value="1"/>
</dbReference>
<comment type="caution">
    <text evidence="14">The sequence shown here is derived from an EMBL/GenBank/DDBJ whole genome shotgun (WGS) entry which is preliminary data.</text>
</comment>
<feature type="domain" description="DNA-directed RNA polymerase III subunit RPC3 winged-helix" evidence="13">
    <location>
        <begin position="492"/>
        <end position="567"/>
    </location>
</feature>
<evidence type="ECO:0000256" key="9">
    <source>
        <dbReference type="RuleBase" id="RU367076"/>
    </source>
</evidence>
<dbReference type="Pfam" id="PF22536">
    <property type="entry name" value="WHD_POLR3C"/>
    <property type="match status" value="1"/>
</dbReference>
<evidence type="ECO:0000256" key="1">
    <source>
        <dbReference type="ARBA" id="ARBA00004123"/>
    </source>
</evidence>
<keyword evidence="7 9" id="KW-0539">Nucleus</keyword>
<sequence>MSQQHAAELCALLVNDIYGEVSSKVVSILLQLGRLPIPQICHHIKLNPKIVKQTLVVLVQQHLVTHYTHIENHRDVVYYECEWMQVYELLHAGRIIRAMETRFGSDGALIISNMLQLGHARVSDFIAASGTSTKTAVKASKPPMEPPTATAAINGAISAKIKTDTPISSVESLKSVMAEMLQARFLIPVQDYHMHPSTDIINTMRAQLTAQLRGTGGFSVETKLSKEVEKQMVVKLAEMADGDTAEHAGMKRKAAPTLKARLQKRQKISVYDEEQEEDEWEIDEEIVLRVNHEKFLVLFRNQELVSLAEKRLGKSTAAVYSQFLARIEPKYLRCRPVNDDSDDPKKKIKLSVLELSKSFDPTIELENTIALPPKEPTKGRKRGYDSDPDPKANGKSKNPSGKRNHGLDDEVLTSDHGDDDDDEEDEWSHDDNDANADPEASRKKKRMSMIKQHLELLAEDSFKFLRLESNRGMGEWSVNYKELGKLMKQIEVEKVVEERFGGMGTRLLRIIKEKGRVDEKQIATIALLKQKEIRATLSGLHEAGHLALQEVPKTATPQVSRMFFLWFYDADRATAALIADIYKAMSRCLQRTDTEREKRKSLLEKSERTDVQANMDEYLTKGEKRELDIWITREEKLWAAVLRLDRMVLIMRDF</sequence>
<dbReference type="Gene3D" id="1.10.10.10">
    <property type="entry name" value="Winged helix-like DNA-binding domain superfamily/Winged helix DNA-binding domain"/>
    <property type="match status" value="2"/>
</dbReference>
<evidence type="ECO:0000256" key="7">
    <source>
        <dbReference type="ARBA" id="ARBA00023242"/>
    </source>
</evidence>
<evidence type="ECO:0000259" key="13">
    <source>
        <dbReference type="Pfam" id="PF22536"/>
    </source>
</evidence>
<keyword evidence="15" id="KW-1185">Reference proteome</keyword>
<dbReference type="InterPro" id="IPR008806">
    <property type="entry name" value="RNA_pol_III_Rpc82_C"/>
</dbReference>
<evidence type="ECO:0000256" key="3">
    <source>
        <dbReference type="ARBA" id="ARBA00011206"/>
    </source>
</evidence>
<dbReference type="InterPro" id="IPR036390">
    <property type="entry name" value="WH_DNA-bd_sf"/>
</dbReference>
<feature type="region of interest" description="Disordered" evidence="10">
    <location>
        <begin position="366"/>
        <end position="446"/>
    </location>
</feature>
<evidence type="ECO:0000256" key="4">
    <source>
        <dbReference type="ARBA" id="ARBA00016689"/>
    </source>
</evidence>
<feature type="compositionally biased region" description="Basic and acidic residues" evidence="10">
    <location>
        <begin position="375"/>
        <end position="392"/>
    </location>
</feature>
<dbReference type="Pfam" id="PF05645">
    <property type="entry name" value="RNA_pol_Rpc82"/>
    <property type="match status" value="1"/>
</dbReference>
<accession>A0ABR3GP76</accession>
<name>A0ABR3GP76_9PEZI</name>
<evidence type="ECO:0000259" key="12">
    <source>
        <dbReference type="Pfam" id="PF08221"/>
    </source>
</evidence>
<feature type="compositionally biased region" description="Basic and acidic residues" evidence="10">
    <location>
        <begin position="405"/>
        <end position="416"/>
    </location>
</feature>
<dbReference type="PANTHER" id="PTHR12949">
    <property type="entry name" value="RNA POLYMERASE III DNA DIRECTED -RELATED"/>
    <property type="match status" value="1"/>
</dbReference>
<feature type="domain" description="RNA polymerase III Rpc82 C -terminal" evidence="11">
    <location>
        <begin position="177"/>
        <end position="483"/>
    </location>
</feature>
<feature type="compositionally biased region" description="Acidic residues" evidence="10">
    <location>
        <begin position="417"/>
        <end position="436"/>
    </location>
</feature>
<feature type="domain" description="RNA polymerase III subunit RPC82-related helix-turn-helix" evidence="12">
    <location>
        <begin position="8"/>
        <end position="66"/>
    </location>
</feature>
<evidence type="ECO:0000313" key="15">
    <source>
        <dbReference type="Proteomes" id="UP001447188"/>
    </source>
</evidence>
<protein>
    <recommendedName>
        <fullName evidence="4 9">DNA-directed RNA polymerase III subunit RPC3</fullName>
        <shortName evidence="9">RNA polymerase III subunit C3</shortName>
    </recommendedName>
</protein>